<dbReference type="KEGG" id="anf:AQPE_0498"/>
<accession>A0A5K7S4F1</accession>
<dbReference type="Gene3D" id="3.60.21.10">
    <property type="match status" value="1"/>
</dbReference>
<dbReference type="Pfam" id="PF00149">
    <property type="entry name" value="Metallophos"/>
    <property type="match status" value="1"/>
</dbReference>
<keyword evidence="3" id="KW-1185">Reference proteome</keyword>
<gene>
    <name evidence="2" type="ORF">AQPE_0498</name>
</gene>
<dbReference type="AlphaFoldDB" id="A0A5K7S4F1"/>
<dbReference type="EMBL" id="AP018694">
    <property type="protein sequence ID" value="BBE16360.1"/>
    <property type="molecule type" value="Genomic_DNA"/>
</dbReference>
<dbReference type="SUPFAM" id="SSF56300">
    <property type="entry name" value="Metallo-dependent phosphatases"/>
    <property type="match status" value="1"/>
</dbReference>
<feature type="domain" description="Calcineurin-like phosphoesterase" evidence="1">
    <location>
        <begin position="47"/>
        <end position="212"/>
    </location>
</feature>
<dbReference type="Proteomes" id="UP001193389">
    <property type="component" value="Chromosome"/>
</dbReference>
<dbReference type="InterPro" id="IPR029052">
    <property type="entry name" value="Metallo-depent_PP-like"/>
</dbReference>
<evidence type="ECO:0000313" key="2">
    <source>
        <dbReference type="EMBL" id="BBE16360.1"/>
    </source>
</evidence>
<protein>
    <submittedName>
        <fullName evidence="2">Phosphoesterase</fullName>
    </submittedName>
</protein>
<proteinExistence type="predicted"/>
<dbReference type="InterPro" id="IPR004843">
    <property type="entry name" value="Calcineurin-like_PHP"/>
</dbReference>
<dbReference type="InterPro" id="IPR051158">
    <property type="entry name" value="Metallophosphoesterase_sf"/>
</dbReference>
<sequence length="270" mass="30089">MRFRLGLIVFSVVSLIVIGGHINALWINVKEIPLTIHKKVTGSPEVKILMASDIHLGALIGERREKRLLDIVREQKPDLVLLCGDLIDGEIAPVLRKNLGRHLQEIRTPLGVYAILGNHEYIGGIDKTLPYLESINIKVLIDETVTLPDGIQLVGRNDRSSGRGAKAPEPLAELLSGIDRTKPVIVMNHQPFNLQEAADANVDLHLSGHTHHGQMWPMNYITQAMFELSWGYLKKGNTNFYVSSGYGTWGPSVRIGNRPEVVVFKLKFDE</sequence>
<dbReference type="GO" id="GO:0016787">
    <property type="term" value="F:hydrolase activity"/>
    <property type="evidence" value="ECO:0007669"/>
    <property type="project" value="InterPro"/>
</dbReference>
<dbReference type="PANTHER" id="PTHR31302:SF0">
    <property type="entry name" value="TRANSMEMBRANE PROTEIN WITH METALLOPHOSPHOESTERASE DOMAIN"/>
    <property type="match status" value="1"/>
</dbReference>
<evidence type="ECO:0000259" key="1">
    <source>
        <dbReference type="Pfam" id="PF00149"/>
    </source>
</evidence>
<dbReference type="CDD" id="cd07385">
    <property type="entry name" value="MPP_YkuE_C"/>
    <property type="match status" value="1"/>
</dbReference>
<reference evidence="2" key="1">
    <citation type="journal article" date="2020" name="Int. J. Syst. Evol. Microbiol.">
        <title>Aquipluma nitroreducens gen. nov. sp. nov., a novel facultatively anaerobic bacterium isolated from a freshwater lake.</title>
        <authorList>
            <person name="Watanabe M."/>
            <person name="Kojima H."/>
            <person name="Fukui M."/>
        </authorList>
    </citation>
    <scope>NUCLEOTIDE SEQUENCE</scope>
    <source>
        <strain evidence="2">MeG22</strain>
    </source>
</reference>
<name>A0A5K7S4F1_9BACT</name>
<organism evidence="2 3">
    <name type="scientific">Aquipluma nitroreducens</name>
    <dbReference type="NCBI Taxonomy" id="2010828"/>
    <lineage>
        <taxon>Bacteria</taxon>
        <taxon>Pseudomonadati</taxon>
        <taxon>Bacteroidota</taxon>
        <taxon>Bacteroidia</taxon>
        <taxon>Marinilabiliales</taxon>
        <taxon>Prolixibacteraceae</taxon>
        <taxon>Aquipluma</taxon>
    </lineage>
</organism>
<dbReference type="PANTHER" id="PTHR31302">
    <property type="entry name" value="TRANSMEMBRANE PROTEIN WITH METALLOPHOSPHOESTERASE DOMAIN-RELATED"/>
    <property type="match status" value="1"/>
</dbReference>
<evidence type="ECO:0000313" key="3">
    <source>
        <dbReference type="Proteomes" id="UP001193389"/>
    </source>
</evidence>